<sequence>MIVNLRKCLKGEPNKVKKLLCMRSLCFEKFGSDTRQNLGRRETQTRTPLKRASPE</sequence>
<evidence type="ECO:0000313" key="1">
    <source>
        <dbReference type="EMBL" id="CAG8451744.1"/>
    </source>
</evidence>
<dbReference type="AlphaFoldDB" id="A0A9N8YVB6"/>
<gene>
    <name evidence="1" type="ORF">AMORRO_LOCUS931</name>
</gene>
<keyword evidence="2" id="KW-1185">Reference proteome</keyword>
<name>A0A9N8YVB6_9GLOM</name>
<reference evidence="1" key="1">
    <citation type="submission" date="2021-06" db="EMBL/GenBank/DDBJ databases">
        <authorList>
            <person name="Kallberg Y."/>
            <person name="Tangrot J."/>
            <person name="Rosling A."/>
        </authorList>
    </citation>
    <scope>NUCLEOTIDE SEQUENCE</scope>
    <source>
        <strain evidence="1">CL551</strain>
    </source>
</reference>
<proteinExistence type="predicted"/>
<accession>A0A9N8YVB6</accession>
<dbReference type="EMBL" id="CAJVPV010000330">
    <property type="protein sequence ID" value="CAG8451744.1"/>
    <property type="molecule type" value="Genomic_DNA"/>
</dbReference>
<protein>
    <submittedName>
        <fullName evidence="1">18832_t:CDS:1</fullName>
    </submittedName>
</protein>
<organism evidence="1 2">
    <name type="scientific">Acaulospora morrowiae</name>
    <dbReference type="NCBI Taxonomy" id="94023"/>
    <lineage>
        <taxon>Eukaryota</taxon>
        <taxon>Fungi</taxon>
        <taxon>Fungi incertae sedis</taxon>
        <taxon>Mucoromycota</taxon>
        <taxon>Glomeromycotina</taxon>
        <taxon>Glomeromycetes</taxon>
        <taxon>Diversisporales</taxon>
        <taxon>Acaulosporaceae</taxon>
        <taxon>Acaulospora</taxon>
    </lineage>
</organism>
<evidence type="ECO:0000313" key="2">
    <source>
        <dbReference type="Proteomes" id="UP000789342"/>
    </source>
</evidence>
<comment type="caution">
    <text evidence="1">The sequence shown here is derived from an EMBL/GenBank/DDBJ whole genome shotgun (WGS) entry which is preliminary data.</text>
</comment>
<dbReference type="Proteomes" id="UP000789342">
    <property type="component" value="Unassembled WGS sequence"/>
</dbReference>